<proteinExistence type="predicted"/>
<evidence type="ECO:0000313" key="3">
    <source>
        <dbReference type="Proteomes" id="UP001497382"/>
    </source>
</evidence>
<comment type="caution">
    <text evidence="2">The sequence shown here is derived from an EMBL/GenBank/DDBJ whole genome shotgun (WGS) entry which is preliminary data.</text>
</comment>
<evidence type="ECO:0000256" key="1">
    <source>
        <dbReference type="SAM" id="SignalP"/>
    </source>
</evidence>
<feature type="chain" id="PRO_5043898111" evidence="1">
    <location>
        <begin position="28"/>
        <end position="121"/>
    </location>
</feature>
<evidence type="ECO:0000313" key="2">
    <source>
        <dbReference type="EMBL" id="CAL1283536.1"/>
    </source>
</evidence>
<name>A0AAV2AIR8_9ARAC</name>
<accession>A0AAV2AIR8</accession>
<protein>
    <submittedName>
        <fullName evidence="2">Uncharacterized protein</fullName>
    </submittedName>
</protein>
<keyword evidence="3" id="KW-1185">Reference proteome</keyword>
<dbReference type="AlphaFoldDB" id="A0AAV2AIR8"/>
<reference evidence="2 3" key="1">
    <citation type="submission" date="2024-04" db="EMBL/GenBank/DDBJ databases">
        <authorList>
            <person name="Rising A."/>
            <person name="Reimegard J."/>
            <person name="Sonavane S."/>
            <person name="Akerstrom W."/>
            <person name="Nylinder S."/>
            <person name="Hedman E."/>
            <person name="Kallberg Y."/>
        </authorList>
    </citation>
    <scope>NUCLEOTIDE SEQUENCE [LARGE SCALE GENOMIC DNA]</scope>
</reference>
<keyword evidence="1" id="KW-0732">Signal</keyword>
<dbReference type="Gene3D" id="2.10.80.20">
    <property type="match status" value="1"/>
</dbReference>
<dbReference type="Proteomes" id="UP001497382">
    <property type="component" value="Unassembled WGS sequence"/>
</dbReference>
<organism evidence="2 3">
    <name type="scientific">Larinioides sclopetarius</name>
    <dbReference type="NCBI Taxonomy" id="280406"/>
    <lineage>
        <taxon>Eukaryota</taxon>
        <taxon>Metazoa</taxon>
        <taxon>Ecdysozoa</taxon>
        <taxon>Arthropoda</taxon>
        <taxon>Chelicerata</taxon>
        <taxon>Arachnida</taxon>
        <taxon>Araneae</taxon>
        <taxon>Araneomorphae</taxon>
        <taxon>Entelegynae</taxon>
        <taxon>Araneoidea</taxon>
        <taxon>Araneidae</taxon>
        <taxon>Larinioides</taxon>
    </lineage>
</organism>
<feature type="signal peptide" evidence="1">
    <location>
        <begin position="1"/>
        <end position="27"/>
    </location>
</feature>
<dbReference type="EMBL" id="CAXIEN010000169">
    <property type="protein sequence ID" value="CAL1283536.1"/>
    <property type="molecule type" value="Genomic_DNA"/>
</dbReference>
<dbReference type="InterPro" id="IPR053741">
    <property type="entry name" value="Ser_Fungal_Prot_Inhib_sf"/>
</dbReference>
<gene>
    <name evidence="2" type="ORF">LARSCL_LOCUS12668</name>
</gene>
<sequence>MIQSQNSFSKTSILCLLLLSSCIVCEAHLHKWLKMLMHPKTTYSSTSTCQSNCCQMTCPKLQCYPHQVMKQNAGRCGCCPKCMTQLGMGDSCQPKPENPCTNMPSSECCQGLQCRQGTCCR</sequence>